<dbReference type="Pfam" id="PF05036">
    <property type="entry name" value="SPOR"/>
    <property type="match status" value="1"/>
</dbReference>
<evidence type="ECO:0000313" key="5">
    <source>
        <dbReference type="Proteomes" id="UP000187266"/>
    </source>
</evidence>
<dbReference type="GO" id="GO:0042834">
    <property type="term" value="F:peptidoglycan binding"/>
    <property type="evidence" value="ECO:0007669"/>
    <property type="project" value="InterPro"/>
</dbReference>
<protein>
    <recommendedName>
        <fullName evidence="3">SPOR domain-containing protein</fullName>
    </recommendedName>
</protein>
<sequence>MAAMVAALALAGMTAGAATAQAQTLRNSSGPAERPPASYTGKQFVDSKGCIYVRAGFGGNTTWVPRVDRSRKVVCGARPTAIVGAEKVDPPATTVNPTVTEPPRAVVLKPAPVVVPKPVVRQVVRKPVAVAKPKPKSAPKPARTVAKPRVTARPACDYGPASSAYVNSGTRYPVRCGPQAQHPADAVRAPVNRGLNDNTGIAVKPRLNVRGSSKGAVPVTRSAITNDVVIAPPRPVTIPRGYKRTWDDGRLNPKRGIGKLSGELASSLIWTRTVPRRLIDATTGEDVTVRYGFLRYPYVSYAQQKRALLAEGAPIHEIDVQTRAAPRVTTRTITPSARARTTRTPSETARTTKNAAKSGQAARLVSVGVYSDQATIDRAVARLRSIGLTPRLGRTSGGTIVAAGPYAPDDAARVLEQARRAGFPAASLR</sequence>
<organism evidence="4 5">
    <name type="scientific">Brevirhabdus pacifica</name>
    <dbReference type="NCBI Taxonomy" id="1267768"/>
    <lineage>
        <taxon>Bacteria</taxon>
        <taxon>Pseudomonadati</taxon>
        <taxon>Pseudomonadota</taxon>
        <taxon>Alphaproteobacteria</taxon>
        <taxon>Rhodobacterales</taxon>
        <taxon>Paracoccaceae</taxon>
        <taxon>Brevirhabdus</taxon>
    </lineage>
</organism>
<keyword evidence="2" id="KW-0732">Signal</keyword>
<dbReference type="SUPFAM" id="SSF110997">
    <property type="entry name" value="Sporulation related repeat"/>
    <property type="match status" value="1"/>
</dbReference>
<evidence type="ECO:0000259" key="3">
    <source>
        <dbReference type="PROSITE" id="PS51724"/>
    </source>
</evidence>
<dbReference type="EMBL" id="CP019124">
    <property type="protein sequence ID" value="APX90279.1"/>
    <property type="molecule type" value="Genomic_DNA"/>
</dbReference>
<evidence type="ECO:0000256" key="1">
    <source>
        <dbReference type="SAM" id="MobiDB-lite"/>
    </source>
</evidence>
<feature type="domain" description="SPOR" evidence="3">
    <location>
        <begin position="357"/>
        <end position="429"/>
    </location>
</feature>
<keyword evidence="5" id="KW-1185">Reference proteome</keyword>
<feature type="chain" id="PRO_5012956536" description="SPOR domain-containing protein" evidence="2">
    <location>
        <begin position="23"/>
        <end position="429"/>
    </location>
</feature>
<feature type="region of interest" description="Disordered" evidence="1">
    <location>
        <begin position="336"/>
        <end position="357"/>
    </location>
</feature>
<dbReference type="Proteomes" id="UP000187266">
    <property type="component" value="Chromosome"/>
</dbReference>
<dbReference type="PROSITE" id="PS51724">
    <property type="entry name" value="SPOR"/>
    <property type="match status" value="1"/>
</dbReference>
<name>A0A1U7DK73_9RHOB</name>
<reference evidence="4 5" key="1">
    <citation type="submission" date="2017-01" db="EMBL/GenBank/DDBJ databases">
        <title>Genomic analysis of Xuhuaishuia manganoxidans DY6-4.</title>
        <authorList>
            <person name="Wang X."/>
        </authorList>
    </citation>
    <scope>NUCLEOTIDE SEQUENCE [LARGE SCALE GENOMIC DNA]</scope>
    <source>
        <strain evidence="4 5">DY6-4</strain>
    </source>
</reference>
<feature type="compositionally biased region" description="Low complexity" evidence="1">
    <location>
        <begin position="336"/>
        <end position="352"/>
    </location>
</feature>
<dbReference type="STRING" id="1267768.BV394_11545"/>
<proteinExistence type="predicted"/>
<feature type="signal peptide" evidence="2">
    <location>
        <begin position="1"/>
        <end position="22"/>
    </location>
</feature>
<dbReference type="InterPro" id="IPR036680">
    <property type="entry name" value="SPOR-like_sf"/>
</dbReference>
<evidence type="ECO:0000313" key="4">
    <source>
        <dbReference type="EMBL" id="APX90279.1"/>
    </source>
</evidence>
<evidence type="ECO:0000256" key="2">
    <source>
        <dbReference type="SAM" id="SignalP"/>
    </source>
</evidence>
<dbReference type="InterPro" id="IPR007730">
    <property type="entry name" value="SPOR-like_dom"/>
</dbReference>
<gene>
    <name evidence="4" type="ORF">BV394_11545</name>
</gene>
<dbReference type="AlphaFoldDB" id="A0A1U7DK73"/>
<accession>A0A1U7DK73</accession>